<gene>
    <name evidence="1" type="ORF">HMPREF9141_0044</name>
</gene>
<dbReference type="AlphaFoldDB" id="F0F378"/>
<name>F0F378_9BACT</name>
<comment type="caution">
    <text evidence="1">The sequence shown here is derived from an EMBL/GenBank/DDBJ whole genome shotgun (WGS) entry which is preliminary data.</text>
</comment>
<dbReference type="Proteomes" id="UP000005697">
    <property type="component" value="Unassembled WGS sequence"/>
</dbReference>
<sequence>MISLLNNNYIVCFSMNLIVIVSKRRSAFVSGYGYILVAGANTADYVHAKVWMARSIEDVRTDNGTI</sequence>
<reference evidence="1 2" key="1">
    <citation type="submission" date="2011-01" db="EMBL/GenBank/DDBJ databases">
        <authorList>
            <person name="Muzny D."/>
            <person name="Qin X."/>
            <person name="Deng J."/>
            <person name="Jiang H."/>
            <person name="Liu Y."/>
            <person name="Qu J."/>
            <person name="Song X.-Z."/>
            <person name="Zhang L."/>
            <person name="Thornton R."/>
            <person name="Coyle M."/>
            <person name="Francisco L."/>
            <person name="Jackson L."/>
            <person name="Javaid M."/>
            <person name="Korchina V."/>
            <person name="Kovar C."/>
            <person name="Mata R."/>
            <person name="Mathew T."/>
            <person name="Ngo R."/>
            <person name="Nguyen L."/>
            <person name="Nguyen N."/>
            <person name="Okwuonu G."/>
            <person name="Ongeri F."/>
            <person name="Pham C."/>
            <person name="Simmons D."/>
            <person name="Wilczek-Boney K."/>
            <person name="Hale W."/>
            <person name="Jakkamsetti A."/>
            <person name="Pham P."/>
            <person name="Ruth R."/>
            <person name="San Lucas F."/>
            <person name="Warren J."/>
            <person name="Zhang J."/>
            <person name="Zhao Z."/>
            <person name="Zhou C."/>
            <person name="Zhu D."/>
            <person name="Lee S."/>
            <person name="Bess C."/>
            <person name="Blankenburg K."/>
            <person name="Forbes L."/>
            <person name="Fu Q."/>
            <person name="Gubbala S."/>
            <person name="Hirani K."/>
            <person name="Jayaseelan J.C."/>
            <person name="Lara F."/>
            <person name="Munidasa M."/>
            <person name="Palculict T."/>
            <person name="Patil S."/>
            <person name="Pu L.-L."/>
            <person name="Saada N."/>
            <person name="Tang L."/>
            <person name="Weissenberger G."/>
            <person name="Zhu Y."/>
            <person name="Hemphill L."/>
            <person name="Shang Y."/>
            <person name="Youmans B."/>
            <person name="Ayvaz T."/>
            <person name="Ross M."/>
            <person name="Santibanez J."/>
            <person name="Aqrawi P."/>
            <person name="Gross S."/>
            <person name="Joshi V."/>
            <person name="Fowler G."/>
            <person name="Nazareth L."/>
            <person name="Reid J."/>
            <person name="Worley K."/>
            <person name="Petrosino J."/>
            <person name="Highlander S."/>
            <person name="Gibbs R."/>
        </authorList>
    </citation>
    <scope>NUCLEOTIDE SEQUENCE [LARGE SCALE GENOMIC DNA]</scope>
    <source>
        <strain evidence="1 2">DSM 16608</strain>
    </source>
</reference>
<keyword evidence="2" id="KW-1185">Reference proteome</keyword>
<evidence type="ECO:0000313" key="2">
    <source>
        <dbReference type="Proteomes" id="UP000005697"/>
    </source>
</evidence>
<protein>
    <submittedName>
        <fullName evidence="1">Uncharacterized protein</fullName>
    </submittedName>
</protein>
<accession>F0F378</accession>
<dbReference type="EMBL" id="AEWX01000001">
    <property type="protein sequence ID" value="EGC21294.1"/>
    <property type="molecule type" value="Genomic_DNA"/>
</dbReference>
<dbReference type="HOGENOM" id="CLU_2827603_0_0_10"/>
<dbReference type="STRING" id="888743.HMPREF9141_0044"/>
<proteinExistence type="predicted"/>
<evidence type="ECO:0000313" key="1">
    <source>
        <dbReference type="EMBL" id="EGC21294.1"/>
    </source>
</evidence>
<organism evidence="1 2">
    <name type="scientific">Prevotella multiformis DSM 16608</name>
    <dbReference type="NCBI Taxonomy" id="888743"/>
    <lineage>
        <taxon>Bacteria</taxon>
        <taxon>Pseudomonadati</taxon>
        <taxon>Bacteroidota</taxon>
        <taxon>Bacteroidia</taxon>
        <taxon>Bacteroidales</taxon>
        <taxon>Prevotellaceae</taxon>
        <taxon>Prevotella</taxon>
    </lineage>
</organism>